<sequence>MTTNPIYDEAPLFNRITLTSISSDENEDWLHPVLEIFRPITEPLLLKKNRLYCLPTYFDDEFDPDFAPEPTSALDLPDLELWCASFARNILEILAGKRQASQLTKQFHHRVFGQLEKKAGSEKEVGKIRKIHISEPLDGICETTVTVRFGGRLRALVFRFEGVDKRWLCTALTLL</sequence>
<dbReference type="AlphaFoldDB" id="A0A6J7IA33"/>
<protein>
    <submittedName>
        <fullName evidence="1">Unannotated protein</fullName>
    </submittedName>
</protein>
<proteinExistence type="predicted"/>
<dbReference type="EMBL" id="CAFBMZ010000047">
    <property type="protein sequence ID" value="CAB4927775.1"/>
    <property type="molecule type" value="Genomic_DNA"/>
</dbReference>
<dbReference type="Pfam" id="PF20060">
    <property type="entry name" value="DUF6459"/>
    <property type="match status" value="1"/>
</dbReference>
<evidence type="ECO:0000313" key="1">
    <source>
        <dbReference type="EMBL" id="CAB4927775.1"/>
    </source>
</evidence>
<reference evidence="1" key="1">
    <citation type="submission" date="2020-05" db="EMBL/GenBank/DDBJ databases">
        <authorList>
            <person name="Chiriac C."/>
            <person name="Salcher M."/>
            <person name="Ghai R."/>
            <person name="Kavagutti S V."/>
        </authorList>
    </citation>
    <scope>NUCLEOTIDE SEQUENCE</scope>
</reference>
<gene>
    <name evidence="1" type="ORF">UFOPK3684_00782</name>
</gene>
<dbReference type="InterPro" id="IPR045596">
    <property type="entry name" value="DUF6459"/>
</dbReference>
<name>A0A6J7IA33_9ZZZZ</name>
<accession>A0A6J7IA33</accession>
<organism evidence="1">
    <name type="scientific">freshwater metagenome</name>
    <dbReference type="NCBI Taxonomy" id="449393"/>
    <lineage>
        <taxon>unclassified sequences</taxon>
        <taxon>metagenomes</taxon>
        <taxon>ecological metagenomes</taxon>
    </lineage>
</organism>